<dbReference type="GO" id="GO:0050660">
    <property type="term" value="F:flavin adenine dinucleotide binding"/>
    <property type="evidence" value="ECO:0007669"/>
    <property type="project" value="InterPro"/>
</dbReference>
<evidence type="ECO:0000313" key="7">
    <source>
        <dbReference type="EMBL" id="KPQ43842.1"/>
    </source>
</evidence>
<dbReference type="SUPFAM" id="SSF52467">
    <property type="entry name" value="DHS-like NAD/FAD-binding domain"/>
    <property type="match status" value="1"/>
</dbReference>
<dbReference type="InterPro" id="IPR018206">
    <property type="entry name" value="ETF_asu_C_CS"/>
</dbReference>
<organism evidence="7 8">
    <name type="scientific">Candidatus Methanoperedens nitratireducens</name>
    <dbReference type="NCBI Taxonomy" id="1392998"/>
    <lineage>
        <taxon>Archaea</taxon>
        <taxon>Methanobacteriati</taxon>
        <taxon>Methanobacteriota</taxon>
        <taxon>Stenosarchaea group</taxon>
        <taxon>Methanomicrobia</taxon>
        <taxon>Methanosarcinales</taxon>
        <taxon>ANME-2 cluster</taxon>
        <taxon>Candidatus Methanoperedentaceae</taxon>
        <taxon>Candidatus Methanoperedens</taxon>
    </lineage>
</organism>
<dbReference type="GO" id="GO:0033539">
    <property type="term" value="P:fatty acid beta-oxidation using acyl-CoA dehydrogenase"/>
    <property type="evidence" value="ECO:0007669"/>
    <property type="project" value="TreeGrafter"/>
</dbReference>
<evidence type="ECO:0000256" key="1">
    <source>
        <dbReference type="ARBA" id="ARBA00005817"/>
    </source>
</evidence>
<dbReference type="InterPro" id="IPR033947">
    <property type="entry name" value="ETF_alpha_N"/>
</dbReference>
<evidence type="ECO:0000256" key="5">
    <source>
        <dbReference type="ARBA" id="ARBA00022982"/>
    </source>
</evidence>
<dbReference type="InterPro" id="IPR014731">
    <property type="entry name" value="ETF_asu_C"/>
</dbReference>
<comment type="caution">
    <text evidence="7">The sequence shown here is derived from an EMBL/GenBank/DDBJ whole genome shotgun (WGS) entry which is preliminary data.</text>
</comment>
<dbReference type="PATRIC" id="fig|1719120.3.peg.1694"/>
<dbReference type="EMBL" id="LKCM01000123">
    <property type="protein sequence ID" value="KPQ43842.1"/>
    <property type="molecule type" value="Genomic_DNA"/>
</dbReference>
<dbReference type="PROSITE" id="PS00198">
    <property type="entry name" value="4FE4S_FER_1"/>
    <property type="match status" value="1"/>
</dbReference>
<dbReference type="InterPro" id="IPR017896">
    <property type="entry name" value="4Fe4S_Fe-S-bd"/>
</dbReference>
<keyword evidence="2" id="KW-0813">Transport</keyword>
<dbReference type="CDD" id="cd01715">
    <property type="entry name" value="ETF_alpha"/>
    <property type="match status" value="1"/>
</dbReference>
<evidence type="ECO:0000256" key="3">
    <source>
        <dbReference type="ARBA" id="ARBA00022630"/>
    </source>
</evidence>
<keyword evidence="3" id="KW-0285">Flavoprotein</keyword>
<dbReference type="InterPro" id="IPR014729">
    <property type="entry name" value="Rossmann-like_a/b/a_fold"/>
</dbReference>
<dbReference type="SUPFAM" id="SSF54862">
    <property type="entry name" value="4Fe-4S ferredoxins"/>
    <property type="match status" value="1"/>
</dbReference>
<name>A0A0N8KR36_9EURY</name>
<feature type="domain" description="4Fe-4S ferredoxin-type" evidence="6">
    <location>
        <begin position="43"/>
        <end position="72"/>
    </location>
</feature>
<feature type="domain" description="4Fe-4S ferredoxin-type" evidence="6">
    <location>
        <begin position="12"/>
        <end position="42"/>
    </location>
</feature>
<dbReference type="FunFam" id="3.40.50.1220:FF:000001">
    <property type="entry name" value="Electron transfer flavoprotein, alpha subunit"/>
    <property type="match status" value="1"/>
</dbReference>
<dbReference type="InterPro" id="IPR014730">
    <property type="entry name" value="ETF_a/b_N"/>
</dbReference>
<dbReference type="Proteomes" id="UP000050360">
    <property type="component" value="Unassembled WGS sequence"/>
</dbReference>
<comment type="similarity">
    <text evidence="1">Belongs to the ETF alpha-subunit/FixB family.</text>
</comment>
<gene>
    <name evidence="7" type="ORF">MPEBLZ_01559</name>
</gene>
<dbReference type="Pfam" id="PF01012">
    <property type="entry name" value="ETF"/>
    <property type="match status" value="1"/>
</dbReference>
<dbReference type="InterPro" id="IPR029035">
    <property type="entry name" value="DHS-like_NAD/FAD-binding_dom"/>
</dbReference>
<dbReference type="GO" id="GO:0016491">
    <property type="term" value="F:oxidoreductase activity"/>
    <property type="evidence" value="ECO:0007669"/>
    <property type="project" value="UniProtKB-ARBA"/>
</dbReference>
<dbReference type="Pfam" id="PF00766">
    <property type="entry name" value="ETF_alpha"/>
    <property type="match status" value="1"/>
</dbReference>
<dbReference type="Gene3D" id="3.30.70.20">
    <property type="match status" value="1"/>
</dbReference>
<dbReference type="GO" id="GO:0009055">
    <property type="term" value="F:electron transfer activity"/>
    <property type="evidence" value="ECO:0007669"/>
    <property type="project" value="InterPro"/>
</dbReference>
<dbReference type="InterPro" id="IPR017900">
    <property type="entry name" value="4Fe4S_Fe_S_CS"/>
</dbReference>
<keyword evidence="5" id="KW-0249">Electron transport</keyword>
<accession>A0A0N8KR36</accession>
<dbReference type="Gene3D" id="3.40.50.620">
    <property type="entry name" value="HUPs"/>
    <property type="match status" value="1"/>
</dbReference>
<sequence>MEEEKKIRKPRGIAKLIPGKCIACGARCQSACPEDAIEMNDKGEPVINLEKCIGCRRCIKVCPAEALEIFYTPEEQKILEQIAASTSAKGTGTKEVSIEEAAATAHIKEYRGVWVFVEHTEGEPATVSWELLGAGAKLAKTLGVELCSIVIGDKVEHLCQESFEYGASRVYLLDAPVFHYYRTETYNKAICYLVKKYKPEILLMGATGLGRDLAGAVATKLNTGLTADCTGLDVDEKGFLLQTRPAFGGNIMATIFTERTRPQMSTVRPHVMLLPCKDTSHKGEIVREFFAIKEDEVAVKVLEIIKGQRAECDLTAADVIVSGGRGMQGKENFEMLQQLADELGGAVGCSRAVVEAGWMPAERQVGQTGKTVRPKIYIACGISGAIQHLVGMQNSDVIIAINQDKNAPIFEVATYGIVGDVFQVVPAIIDYVRELRTGEICSISESENIVGKE</sequence>
<dbReference type="SUPFAM" id="SSF52402">
    <property type="entry name" value="Adenine nucleotide alpha hydrolases-like"/>
    <property type="match status" value="1"/>
</dbReference>
<dbReference type="Pfam" id="PF12838">
    <property type="entry name" value="Fer4_7"/>
    <property type="match status" value="1"/>
</dbReference>
<reference evidence="7 8" key="1">
    <citation type="submission" date="2015-09" db="EMBL/GenBank/DDBJ databases">
        <title>A metagenomics-based metabolic model of nitrate-dependent anaerobic oxidation of methane by Methanoperedens-like archaea.</title>
        <authorList>
            <person name="Arshad A."/>
            <person name="Speth D.R."/>
            <person name="De Graaf R.M."/>
            <person name="Op Den Camp H.J."/>
            <person name="Jetten M.S."/>
            <person name="Welte C.U."/>
        </authorList>
    </citation>
    <scope>NUCLEOTIDE SEQUENCE [LARGE SCALE GENOMIC DNA]</scope>
</reference>
<dbReference type="Gene3D" id="3.40.50.1220">
    <property type="entry name" value="TPP-binding domain"/>
    <property type="match status" value="1"/>
</dbReference>
<dbReference type="PANTHER" id="PTHR43153:SF1">
    <property type="entry name" value="ELECTRON TRANSFER FLAVOPROTEIN SUBUNIT ALPHA, MITOCHONDRIAL"/>
    <property type="match status" value="1"/>
</dbReference>
<proteinExistence type="inferred from homology"/>
<dbReference type="PANTHER" id="PTHR43153">
    <property type="entry name" value="ELECTRON TRANSFER FLAVOPROTEIN ALPHA"/>
    <property type="match status" value="1"/>
</dbReference>
<evidence type="ECO:0000256" key="4">
    <source>
        <dbReference type="ARBA" id="ARBA00022827"/>
    </source>
</evidence>
<evidence type="ECO:0000256" key="2">
    <source>
        <dbReference type="ARBA" id="ARBA00022448"/>
    </source>
</evidence>
<dbReference type="PROSITE" id="PS51379">
    <property type="entry name" value="4FE4S_FER_2"/>
    <property type="match status" value="2"/>
</dbReference>
<dbReference type="AlphaFoldDB" id="A0A0N8KR36"/>
<keyword evidence="4" id="KW-0274">FAD</keyword>
<dbReference type="InterPro" id="IPR001308">
    <property type="entry name" value="ETF_a/FixB"/>
</dbReference>
<protein>
    <submittedName>
        <fullName evidence="7">Ferredoxin</fullName>
    </submittedName>
</protein>
<dbReference type="SMART" id="SM00893">
    <property type="entry name" value="ETF"/>
    <property type="match status" value="1"/>
</dbReference>
<evidence type="ECO:0000313" key="8">
    <source>
        <dbReference type="Proteomes" id="UP000050360"/>
    </source>
</evidence>
<evidence type="ECO:0000259" key="6">
    <source>
        <dbReference type="PROSITE" id="PS51379"/>
    </source>
</evidence>
<dbReference type="PROSITE" id="PS00696">
    <property type="entry name" value="ETF_ALPHA"/>
    <property type="match status" value="1"/>
</dbReference>